<reference evidence="2 3" key="1">
    <citation type="submission" date="2021-10" db="EMBL/GenBank/DDBJ databases">
        <title>Anaerobic single-cell dispensing facilitates the cultivation of human gut bacteria.</title>
        <authorList>
            <person name="Afrizal A."/>
        </authorList>
    </citation>
    <scope>NUCLEOTIDE SEQUENCE [LARGE SCALE GENOMIC DNA]</scope>
    <source>
        <strain evidence="2 3">CLA-AA-H246</strain>
    </source>
</reference>
<feature type="transmembrane region" description="Helical" evidence="1">
    <location>
        <begin position="219"/>
        <end position="239"/>
    </location>
</feature>
<dbReference type="Pfam" id="PF06161">
    <property type="entry name" value="DUF975"/>
    <property type="match status" value="1"/>
</dbReference>
<evidence type="ECO:0000313" key="2">
    <source>
        <dbReference type="EMBL" id="MCC2150246.1"/>
    </source>
</evidence>
<keyword evidence="1" id="KW-1133">Transmembrane helix</keyword>
<accession>A0ABS8EYJ2</accession>
<keyword evidence="1" id="KW-0472">Membrane</keyword>
<keyword evidence="1" id="KW-0812">Transmembrane</keyword>
<dbReference type="Proteomes" id="UP001299235">
    <property type="component" value="Unassembled WGS sequence"/>
</dbReference>
<feature type="transmembrane region" description="Helical" evidence="1">
    <location>
        <begin position="20"/>
        <end position="44"/>
    </location>
</feature>
<evidence type="ECO:0000313" key="3">
    <source>
        <dbReference type="Proteomes" id="UP001299235"/>
    </source>
</evidence>
<sequence>MIWTIRDLKKKARKLLKNCYWPAVAVCLLTTMLTGWIGSAGIGIGRIQAENASGLEMSEQRMRELKDDLKDRNPIAEYKISIVQKQLNLLVFVFAVTASIVIVVLGLLVIFCIGNPVKVSSKRFFMCNRKRTANIGMILYVFRNHYTMHVTVAMFYRTVSIIGHGLLLIVPGIIKHYEYSLIPYILAENPTMQYKRAAQLSTKMSEGQKMAMLKMDLSFLFWEIAGIFSLGLVSVFYTMPYREFAKAGLYEVLRQNALADGVCDSTELPGFETDLGV</sequence>
<dbReference type="PANTHER" id="PTHR40076:SF1">
    <property type="entry name" value="MEMBRANE PROTEIN"/>
    <property type="match status" value="1"/>
</dbReference>
<proteinExistence type="predicted"/>
<gene>
    <name evidence="2" type="ORF">LKD42_13525</name>
</gene>
<feature type="transmembrane region" description="Helical" evidence="1">
    <location>
        <begin position="154"/>
        <end position="174"/>
    </location>
</feature>
<evidence type="ECO:0000256" key="1">
    <source>
        <dbReference type="SAM" id="Phobius"/>
    </source>
</evidence>
<comment type="caution">
    <text evidence="2">The sequence shown here is derived from an EMBL/GenBank/DDBJ whole genome shotgun (WGS) entry which is preliminary data.</text>
</comment>
<name>A0ABS8EYJ2_9FIRM</name>
<dbReference type="InterPro" id="IPR010380">
    <property type="entry name" value="DUF975"/>
</dbReference>
<dbReference type="PANTHER" id="PTHR40076">
    <property type="entry name" value="MEMBRANE PROTEIN-RELATED"/>
    <property type="match status" value="1"/>
</dbReference>
<keyword evidence="3" id="KW-1185">Reference proteome</keyword>
<feature type="transmembrane region" description="Helical" evidence="1">
    <location>
        <begin position="89"/>
        <end position="113"/>
    </location>
</feature>
<dbReference type="EMBL" id="JAJEQE010000064">
    <property type="protein sequence ID" value="MCC2150246.1"/>
    <property type="molecule type" value="Genomic_DNA"/>
</dbReference>
<organism evidence="2 3">
    <name type="scientific">Hominisplanchenecus faecis</name>
    <dbReference type="NCBI Taxonomy" id="2885351"/>
    <lineage>
        <taxon>Bacteria</taxon>
        <taxon>Bacillati</taxon>
        <taxon>Bacillota</taxon>
        <taxon>Clostridia</taxon>
        <taxon>Lachnospirales</taxon>
        <taxon>Lachnospiraceae</taxon>
        <taxon>Hominisplanchenecus</taxon>
    </lineage>
</organism>
<protein>
    <submittedName>
        <fullName evidence="2">DUF975 family protein</fullName>
    </submittedName>
</protein>
<dbReference type="RefSeq" id="WP_248836014.1">
    <property type="nucleotide sequence ID" value="NZ_JAJEQE010000064.1"/>
</dbReference>